<dbReference type="InterPro" id="IPR051013">
    <property type="entry name" value="MBL_superfamily_lactonases"/>
</dbReference>
<dbReference type="Proteomes" id="UP000236732">
    <property type="component" value="Unassembled WGS sequence"/>
</dbReference>
<dbReference type="Pfam" id="PF00753">
    <property type="entry name" value="Lactamase_B"/>
    <property type="match status" value="1"/>
</dbReference>
<comment type="similarity">
    <text evidence="1">Belongs to the metallo-beta-lactamase superfamily.</text>
</comment>
<gene>
    <name evidence="6" type="ORF">SAMN05444920_101934</name>
</gene>
<evidence type="ECO:0000313" key="7">
    <source>
        <dbReference type="Proteomes" id="UP000236732"/>
    </source>
</evidence>
<dbReference type="InterPro" id="IPR036866">
    <property type="entry name" value="RibonucZ/Hydroxyglut_hydro"/>
</dbReference>
<sequence>MVSAMWNRFTVGDLNCLVISDGQPEPPWEPPLELFYTPGSGVPEQELRAAVEREGSGRSTLTAAYNCVCVETPGGLAVIDTGLGEQFFGYGPGFAPLVGRFTDGLGEAGYTTSDVSAVVFTHLHEDHSRGAVWAGEPAFPEATAFAHAAEVAFWTDEAASIPDLARGSALDTIRLFGERLHAVEYGVEILPHVRTVDAAGHTPGHTAVLLESRGERLLCVGDSFYDPLQLRHPAWRTPWDLDATRSVRSRRRILEWAADESLLIHAYHLPFPGLGRVRRHRDAFEWEPLS</sequence>
<evidence type="ECO:0000313" key="6">
    <source>
        <dbReference type="EMBL" id="SEF88769.1"/>
    </source>
</evidence>
<dbReference type="PANTHER" id="PTHR42978:SF6">
    <property type="entry name" value="QUORUM-QUENCHING LACTONASE YTNP-RELATED"/>
    <property type="match status" value="1"/>
</dbReference>
<keyword evidence="2" id="KW-0479">Metal-binding</keyword>
<evidence type="ECO:0000256" key="3">
    <source>
        <dbReference type="ARBA" id="ARBA00022801"/>
    </source>
</evidence>
<dbReference type="InterPro" id="IPR001279">
    <property type="entry name" value="Metallo-B-lactamas"/>
</dbReference>
<evidence type="ECO:0000256" key="4">
    <source>
        <dbReference type="ARBA" id="ARBA00022833"/>
    </source>
</evidence>
<dbReference type="GO" id="GO:0016787">
    <property type="term" value="F:hydrolase activity"/>
    <property type="evidence" value="ECO:0007669"/>
    <property type="project" value="UniProtKB-KW"/>
</dbReference>
<organism evidence="6 7">
    <name type="scientific">Nonomuraea solani</name>
    <dbReference type="NCBI Taxonomy" id="1144553"/>
    <lineage>
        <taxon>Bacteria</taxon>
        <taxon>Bacillati</taxon>
        <taxon>Actinomycetota</taxon>
        <taxon>Actinomycetes</taxon>
        <taxon>Streptosporangiales</taxon>
        <taxon>Streptosporangiaceae</taxon>
        <taxon>Nonomuraea</taxon>
    </lineage>
</organism>
<accession>A0A1H5VN88</accession>
<feature type="domain" description="Metallo-beta-lactamase" evidence="5">
    <location>
        <begin position="64"/>
        <end position="268"/>
    </location>
</feature>
<keyword evidence="7" id="KW-1185">Reference proteome</keyword>
<dbReference type="GO" id="GO:0046872">
    <property type="term" value="F:metal ion binding"/>
    <property type="evidence" value="ECO:0007669"/>
    <property type="project" value="UniProtKB-KW"/>
</dbReference>
<evidence type="ECO:0000259" key="5">
    <source>
        <dbReference type="SMART" id="SM00849"/>
    </source>
</evidence>
<reference evidence="6 7" key="1">
    <citation type="submission" date="2016-10" db="EMBL/GenBank/DDBJ databases">
        <authorList>
            <person name="de Groot N.N."/>
        </authorList>
    </citation>
    <scope>NUCLEOTIDE SEQUENCE [LARGE SCALE GENOMIC DNA]</scope>
    <source>
        <strain evidence="6 7">CGMCC 4.7037</strain>
    </source>
</reference>
<dbReference type="PANTHER" id="PTHR42978">
    <property type="entry name" value="QUORUM-QUENCHING LACTONASE YTNP-RELATED-RELATED"/>
    <property type="match status" value="1"/>
</dbReference>
<dbReference type="AlphaFoldDB" id="A0A1H5VN88"/>
<keyword evidence="3" id="KW-0378">Hydrolase</keyword>
<keyword evidence="4" id="KW-0862">Zinc</keyword>
<dbReference type="SMART" id="SM00849">
    <property type="entry name" value="Lactamase_B"/>
    <property type="match status" value="1"/>
</dbReference>
<dbReference type="Gene3D" id="3.60.15.10">
    <property type="entry name" value="Ribonuclease Z/Hydroxyacylglutathione hydrolase-like"/>
    <property type="match status" value="1"/>
</dbReference>
<dbReference type="CDD" id="cd07720">
    <property type="entry name" value="OPHC2-like_MBL-fold"/>
    <property type="match status" value="1"/>
</dbReference>
<protein>
    <submittedName>
        <fullName evidence="6">Glyoxylase, beta-lactamase superfamily II</fullName>
    </submittedName>
</protein>
<evidence type="ECO:0000256" key="1">
    <source>
        <dbReference type="ARBA" id="ARBA00007749"/>
    </source>
</evidence>
<dbReference type="SUPFAM" id="SSF56281">
    <property type="entry name" value="Metallo-hydrolase/oxidoreductase"/>
    <property type="match status" value="1"/>
</dbReference>
<evidence type="ECO:0000256" key="2">
    <source>
        <dbReference type="ARBA" id="ARBA00022723"/>
    </source>
</evidence>
<proteinExistence type="inferred from homology"/>
<name>A0A1H5VN88_9ACTN</name>
<dbReference type="EMBL" id="FNVT01000001">
    <property type="protein sequence ID" value="SEF88769.1"/>
    <property type="molecule type" value="Genomic_DNA"/>
</dbReference>